<reference evidence="1" key="1">
    <citation type="submission" date="2009-02" db="EMBL/GenBank/DDBJ databases">
        <title>The Genome Sequence of Ajellomyces capsulatus strain G186AR.</title>
        <authorList>
            <consortium name="The Broad Institute Genome Sequencing Platform"/>
            <person name="Champion M."/>
            <person name="Cuomo C."/>
            <person name="Ma L.-J."/>
            <person name="Henn M.R."/>
            <person name="Sil A."/>
            <person name="Goldman B."/>
            <person name="Young S.K."/>
            <person name="Kodira C.D."/>
            <person name="Zeng Q."/>
            <person name="Koehrsen M."/>
            <person name="Alvarado L."/>
            <person name="Berlin A."/>
            <person name="Borenstein D."/>
            <person name="Chen Z."/>
            <person name="Engels R."/>
            <person name="Freedman E."/>
            <person name="Gellesch M."/>
            <person name="Goldberg J."/>
            <person name="Griggs A."/>
            <person name="Gujja S."/>
            <person name="Heiman D."/>
            <person name="Hepburn T."/>
            <person name="Howarth C."/>
            <person name="Jen D."/>
            <person name="Larson L."/>
            <person name="Lewis B."/>
            <person name="Mehta T."/>
            <person name="Park D."/>
            <person name="Pearson M."/>
            <person name="Roberts A."/>
            <person name="Saif S."/>
            <person name="Shea T."/>
            <person name="Shenoy N."/>
            <person name="Sisk P."/>
            <person name="Stolte C."/>
            <person name="Sykes S."/>
            <person name="Walk T."/>
            <person name="White J."/>
            <person name="Yandava C."/>
            <person name="Klein B."/>
            <person name="McEwen J.G."/>
            <person name="Puccia R."/>
            <person name="Goldman G.H."/>
            <person name="Felipe M.S."/>
            <person name="Nino-Vega G."/>
            <person name="San-Blas G."/>
            <person name="Taylor J."/>
            <person name="Mendoza L."/>
            <person name="Galagan J."/>
            <person name="Nusbaum C."/>
            <person name="Birren B."/>
        </authorList>
    </citation>
    <scope>NUCLEOTIDE SEQUENCE</scope>
    <source>
        <strain evidence="1">G186AR</strain>
    </source>
</reference>
<proteinExistence type="predicted"/>
<accession>C0NV97</accession>
<dbReference type="HOGENOM" id="CLU_2003278_0_0_1"/>
<sequence length="124" mass="13893">MTPGIIRPMPFSGFPEAKRDLFIIQRCQLAPQLKFENLWCPQIRDLLAVILCYLVQLSLSEWVIQRLSESVHPDAAVHMTRTGGWCLIASASVIYLDHNVVDANDSNSQALQSAETYDITVAGY</sequence>
<dbReference type="AlphaFoldDB" id="C0NV97"/>
<keyword evidence="2" id="KW-1185">Reference proteome</keyword>
<dbReference type="RefSeq" id="XP_045284917.1">
    <property type="nucleotide sequence ID" value="XM_045434126.1"/>
</dbReference>
<dbReference type="VEuPathDB" id="FungiDB:I7I50_09349"/>
<gene>
    <name evidence="1" type="ORF">HCBG_07077</name>
</gene>
<evidence type="ECO:0000313" key="1">
    <source>
        <dbReference type="EMBL" id="EEH04436.1"/>
    </source>
</evidence>
<dbReference type="Proteomes" id="UP000001631">
    <property type="component" value="Unassembled WGS sequence"/>
</dbReference>
<evidence type="ECO:0000313" key="2">
    <source>
        <dbReference type="Proteomes" id="UP000001631"/>
    </source>
</evidence>
<dbReference type="InParanoid" id="C0NV97"/>
<protein>
    <submittedName>
        <fullName evidence="1">Uncharacterized protein</fullName>
    </submittedName>
</protein>
<name>C0NV97_AJECG</name>
<dbReference type="GeneID" id="69040093"/>
<dbReference type="EMBL" id="GG663373">
    <property type="protein sequence ID" value="EEH04436.1"/>
    <property type="molecule type" value="Genomic_DNA"/>
</dbReference>
<organism evidence="1 2">
    <name type="scientific">Ajellomyces capsulatus (strain G186AR / H82 / ATCC MYA-2454 / RMSCC 2432)</name>
    <name type="common">Darling's disease fungus</name>
    <name type="synonym">Histoplasma capsulatum</name>
    <dbReference type="NCBI Taxonomy" id="447093"/>
    <lineage>
        <taxon>Eukaryota</taxon>
        <taxon>Fungi</taxon>
        <taxon>Dikarya</taxon>
        <taxon>Ascomycota</taxon>
        <taxon>Pezizomycotina</taxon>
        <taxon>Eurotiomycetes</taxon>
        <taxon>Eurotiomycetidae</taxon>
        <taxon>Onygenales</taxon>
        <taxon>Ajellomycetaceae</taxon>
        <taxon>Histoplasma</taxon>
    </lineage>
</organism>